<evidence type="ECO:0008006" key="3">
    <source>
        <dbReference type="Google" id="ProtNLM"/>
    </source>
</evidence>
<evidence type="ECO:0000313" key="2">
    <source>
        <dbReference type="Proteomes" id="UP000318995"/>
    </source>
</evidence>
<dbReference type="EMBL" id="SJPH01000003">
    <property type="protein sequence ID" value="TWT46407.1"/>
    <property type="molecule type" value="Genomic_DNA"/>
</dbReference>
<organism evidence="1 2">
    <name type="scientific">Botrimarina hoheduenensis</name>
    <dbReference type="NCBI Taxonomy" id="2528000"/>
    <lineage>
        <taxon>Bacteria</taxon>
        <taxon>Pseudomonadati</taxon>
        <taxon>Planctomycetota</taxon>
        <taxon>Planctomycetia</taxon>
        <taxon>Pirellulales</taxon>
        <taxon>Lacipirellulaceae</taxon>
        <taxon>Botrimarina</taxon>
    </lineage>
</organism>
<proteinExistence type="predicted"/>
<keyword evidence="2" id="KW-1185">Reference proteome</keyword>
<gene>
    <name evidence="1" type="ORF">Pla111_15030</name>
</gene>
<dbReference type="Pfam" id="PF07386">
    <property type="entry name" value="DUF1499"/>
    <property type="match status" value="1"/>
</dbReference>
<accession>A0A5C5W7I9</accession>
<sequence>MLTLVLISLALLSPVVVMALYIDDWSRDLTTNRAATAVKASDPRQRPLTLAAQSDAPMINRALEAFASERPEWSLVDPLDPPADSPLASEISGKIEQRWSLVRTTALMRYRDDLWLVAERLDDGRLRVHAESRSRIGKGDLGQNPRNLRELMAALKDHLPQQ</sequence>
<reference evidence="1 2" key="1">
    <citation type="submission" date="2019-02" db="EMBL/GenBank/DDBJ databases">
        <title>Deep-cultivation of Planctomycetes and their phenomic and genomic characterization uncovers novel biology.</title>
        <authorList>
            <person name="Wiegand S."/>
            <person name="Jogler M."/>
            <person name="Boedeker C."/>
            <person name="Pinto D."/>
            <person name="Vollmers J."/>
            <person name="Rivas-Marin E."/>
            <person name="Kohn T."/>
            <person name="Peeters S.H."/>
            <person name="Heuer A."/>
            <person name="Rast P."/>
            <person name="Oberbeckmann S."/>
            <person name="Bunk B."/>
            <person name="Jeske O."/>
            <person name="Meyerdierks A."/>
            <person name="Storesund J.E."/>
            <person name="Kallscheuer N."/>
            <person name="Luecker S."/>
            <person name="Lage O.M."/>
            <person name="Pohl T."/>
            <person name="Merkel B.J."/>
            <person name="Hornburger P."/>
            <person name="Mueller R.-W."/>
            <person name="Bruemmer F."/>
            <person name="Labrenz M."/>
            <person name="Spormann A.M."/>
            <person name="Op Den Camp H."/>
            <person name="Overmann J."/>
            <person name="Amann R."/>
            <person name="Jetten M.S.M."/>
            <person name="Mascher T."/>
            <person name="Medema M.H."/>
            <person name="Devos D.P."/>
            <person name="Kaster A.-K."/>
            <person name="Ovreas L."/>
            <person name="Rohde M."/>
            <person name="Galperin M.Y."/>
            <person name="Jogler C."/>
        </authorList>
    </citation>
    <scope>NUCLEOTIDE SEQUENCE [LARGE SCALE GENOMIC DNA]</scope>
    <source>
        <strain evidence="1 2">Pla111</strain>
    </source>
</reference>
<dbReference type="Proteomes" id="UP000318995">
    <property type="component" value="Unassembled WGS sequence"/>
</dbReference>
<dbReference type="AlphaFoldDB" id="A0A5C5W7I9"/>
<dbReference type="InterPro" id="IPR010865">
    <property type="entry name" value="DUF1499"/>
</dbReference>
<protein>
    <recommendedName>
        <fullName evidence="3">DUF1499 domain-containing protein</fullName>
    </recommendedName>
</protein>
<evidence type="ECO:0000313" key="1">
    <source>
        <dbReference type="EMBL" id="TWT46407.1"/>
    </source>
</evidence>
<name>A0A5C5W7I9_9BACT</name>
<comment type="caution">
    <text evidence="1">The sequence shown here is derived from an EMBL/GenBank/DDBJ whole genome shotgun (WGS) entry which is preliminary data.</text>
</comment>